<reference evidence="1" key="1">
    <citation type="submission" date="2023-07" db="EMBL/GenBank/DDBJ databases">
        <title>Black Yeasts Isolated from many extreme environments.</title>
        <authorList>
            <person name="Coleine C."/>
            <person name="Stajich J.E."/>
            <person name="Selbmann L."/>
        </authorList>
    </citation>
    <scope>NUCLEOTIDE SEQUENCE</scope>
    <source>
        <strain evidence="1">CCFEE 5714</strain>
    </source>
</reference>
<sequence length="270" mass="30234">MASQSIAGPSTGSSKSHPEEQSPLLSSTQTRELFEKLKKEWQGSKRRGEFKKELEKQITAGNFVLQKAIIFGLGNFTGGGMDVSEEWLEKWKDHLKVIGDQRMKTWKQDRTKRLRQLVFFLDVQEIVTSHSKSKTKLQVFAQDPEFGTGDIKFLTKVGITVVGEKKGKEDEGDNMVGPDTITYSAFLTWRETLGLIARCSQHGPAIHLGSDLSGMMDKIGGDAAKTWKEYKAAHKINDDLQDPNGDRTAYMHIRTGSGGFCKKCFDEGRK</sequence>
<protein>
    <submittedName>
        <fullName evidence="1">Uncharacterized protein</fullName>
    </submittedName>
</protein>
<organism evidence="1 2">
    <name type="scientific">Vermiconidia calcicola</name>
    <dbReference type="NCBI Taxonomy" id="1690605"/>
    <lineage>
        <taxon>Eukaryota</taxon>
        <taxon>Fungi</taxon>
        <taxon>Dikarya</taxon>
        <taxon>Ascomycota</taxon>
        <taxon>Pezizomycotina</taxon>
        <taxon>Dothideomycetes</taxon>
        <taxon>Dothideomycetidae</taxon>
        <taxon>Mycosphaerellales</taxon>
        <taxon>Extremaceae</taxon>
        <taxon>Vermiconidia</taxon>
    </lineage>
</organism>
<dbReference type="EMBL" id="JAUTXU010000353">
    <property type="protein sequence ID" value="KAK3683280.1"/>
    <property type="molecule type" value="Genomic_DNA"/>
</dbReference>
<dbReference type="Proteomes" id="UP001281147">
    <property type="component" value="Unassembled WGS sequence"/>
</dbReference>
<evidence type="ECO:0000313" key="1">
    <source>
        <dbReference type="EMBL" id="KAK3683280.1"/>
    </source>
</evidence>
<keyword evidence="2" id="KW-1185">Reference proteome</keyword>
<evidence type="ECO:0000313" key="2">
    <source>
        <dbReference type="Proteomes" id="UP001281147"/>
    </source>
</evidence>
<comment type="caution">
    <text evidence="1">The sequence shown here is derived from an EMBL/GenBank/DDBJ whole genome shotgun (WGS) entry which is preliminary data.</text>
</comment>
<gene>
    <name evidence="1" type="ORF">LTR37_020393</name>
</gene>
<name>A0ACC3MBM0_9PEZI</name>
<accession>A0ACC3MBM0</accession>
<proteinExistence type="predicted"/>